<dbReference type="Gene3D" id="2.60.210.10">
    <property type="entry name" value="Apoptosis, Tumor Necrosis Factor Receptor Associated Protein 2, Chain A"/>
    <property type="match status" value="1"/>
</dbReference>
<evidence type="ECO:0000313" key="3">
    <source>
        <dbReference type="EMBL" id="KAL3116879.1"/>
    </source>
</evidence>
<dbReference type="Proteomes" id="UP001620626">
    <property type="component" value="Unassembled WGS sequence"/>
</dbReference>
<protein>
    <recommendedName>
        <fullName evidence="5">BTB/POZ domain-containing protein</fullName>
    </recommendedName>
</protein>
<proteinExistence type="predicted"/>
<dbReference type="SUPFAM" id="SSF54695">
    <property type="entry name" value="POZ domain"/>
    <property type="match status" value="1"/>
</dbReference>
<evidence type="ECO:0000313" key="4">
    <source>
        <dbReference type="Proteomes" id="UP001620626"/>
    </source>
</evidence>
<dbReference type="EMBL" id="JBICBT010000342">
    <property type="protein sequence ID" value="KAL3116879.1"/>
    <property type="molecule type" value="Genomic_DNA"/>
</dbReference>
<dbReference type="InterPro" id="IPR011333">
    <property type="entry name" value="SKP1/BTB/POZ_sf"/>
</dbReference>
<dbReference type="SMART" id="SM00061">
    <property type="entry name" value="MATH"/>
    <property type="match status" value="1"/>
</dbReference>
<dbReference type="Pfam" id="PF07707">
    <property type="entry name" value="BACK"/>
    <property type="match status" value="1"/>
</dbReference>
<dbReference type="InterPro" id="IPR000210">
    <property type="entry name" value="BTB/POZ_dom"/>
</dbReference>
<dbReference type="PANTHER" id="PTHR45774">
    <property type="entry name" value="BTB/POZ DOMAIN-CONTAINING"/>
    <property type="match status" value="1"/>
</dbReference>
<dbReference type="Gene3D" id="1.25.40.420">
    <property type="match status" value="1"/>
</dbReference>
<dbReference type="PROSITE" id="PS50144">
    <property type="entry name" value="MATH"/>
    <property type="match status" value="1"/>
</dbReference>
<name>A0ABD2LP19_9BILA</name>
<feature type="domain" description="BTB" evidence="1">
    <location>
        <begin position="18"/>
        <end position="100"/>
    </location>
</feature>
<dbReference type="Pfam" id="PF22486">
    <property type="entry name" value="MATH_2"/>
    <property type="match status" value="1"/>
</dbReference>
<reference evidence="3 4" key="1">
    <citation type="submission" date="2024-10" db="EMBL/GenBank/DDBJ databases">
        <authorList>
            <person name="Kim D."/>
        </authorList>
    </citation>
    <scope>NUCLEOTIDE SEQUENCE [LARGE SCALE GENOMIC DNA]</scope>
    <source>
        <strain evidence="3">BH-2024</strain>
    </source>
</reference>
<dbReference type="SMART" id="SM00225">
    <property type="entry name" value="BTB"/>
    <property type="match status" value="1"/>
</dbReference>
<organism evidence="3 4">
    <name type="scientific">Heterodera trifolii</name>
    <dbReference type="NCBI Taxonomy" id="157864"/>
    <lineage>
        <taxon>Eukaryota</taxon>
        <taxon>Metazoa</taxon>
        <taxon>Ecdysozoa</taxon>
        <taxon>Nematoda</taxon>
        <taxon>Chromadorea</taxon>
        <taxon>Rhabditida</taxon>
        <taxon>Tylenchina</taxon>
        <taxon>Tylenchomorpha</taxon>
        <taxon>Tylenchoidea</taxon>
        <taxon>Heteroderidae</taxon>
        <taxon>Heteroderinae</taxon>
        <taxon>Heterodera</taxon>
    </lineage>
</organism>
<dbReference type="InterPro" id="IPR002083">
    <property type="entry name" value="MATH/TRAF_dom"/>
</dbReference>
<dbReference type="InterPro" id="IPR008974">
    <property type="entry name" value="TRAF-like"/>
</dbReference>
<dbReference type="SUPFAM" id="SSF49599">
    <property type="entry name" value="TRAF domain-like"/>
    <property type="match status" value="1"/>
</dbReference>
<feature type="domain" description="MATH" evidence="2">
    <location>
        <begin position="272"/>
        <end position="408"/>
    </location>
</feature>
<evidence type="ECO:0008006" key="5">
    <source>
        <dbReference type="Google" id="ProtNLM"/>
    </source>
</evidence>
<dbReference type="PANTHER" id="PTHR45774:SF3">
    <property type="entry name" value="BTB (POZ) DOMAIN-CONTAINING 2B-RELATED"/>
    <property type="match status" value="1"/>
</dbReference>
<keyword evidence="4" id="KW-1185">Reference proteome</keyword>
<evidence type="ECO:0000259" key="2">
    <source>
        <dbReference type="PROSITE" id="PS50144"/>
    </source>
</evidence>
<comment type="caution">
    <text evidence="3">The sequence shown here is derived from an EMBL/GenBank/DDBJ whole genome shotgun (WGS) entry which is preliminary data.</text>
</comment>
<dbReference type="Pfam" id="PF00651">
    <property type="entry name" value="BTB"/>
    <property type="match status" value="1"/>
</dbReference>
<dbReference type="InterPro" id="IPR011705">
    <property type="entry name" value="BACK"/>
</dbReference>
<sequence length="413" mass="46388">MDKLADRMNRLLSTGVDADLHFLVGQGDEQELLPAHKAILRVASDVFDAMFRFDEEFPILATPKPGKKDGNSPVEIPDVEVEAFKTMLSFIYTDDLSGVNGKNAIDVLYAAKKYNLTSLVEACVKISIKELSNVFIAFSKARLLEEKNAADLMGSDEFFQIDQKLLCELFGRNQLVSNEEHLILFYAVLWAIKQCQQKGMECSPKNLRELLGPALYQIRFPIIQKHFLEFFVSLGVLTSDELVSVLLYHSSAALSTLYPLPFPVHERAAKSTGKLTLKIEKFRKFARQKELSRKYSDAIYIDGFEWKIFAQIETKSGTKSLGFFIQCNADDYGSDLSCTCSATIYIVPQHEANTHYNGGSKTFDQSFCSKKGGNCWGFVDFMTTEKLMNPGAGWYNKAEDTVTLSAHLTTVEL</sequence>
<evidence type="ECO:0000259" key="1">
    <source>
        <dbReference type="PROSITE" id="PS50097"/>
    </source>
</evidence>
<accession>A0ABD2LP19</accession>
<dbReference type="Gene3D" id="3.30.710.10">
    <property type="entry name" value="Potassium Channel Kv1.1, Chain A"/>
    <property type="match status" value="1"/>
</dbReference>
<dbReference type="PROSITE" id="PS50097">
    <property type="entry name" value="BTB"/>
    <property type="match status" value="1"/>
</dbReference>
<gene>
    <name evidence="3" type="ORF">niasHT_003403</name>
</gene>
<dbReference type="AlphaFoldDB" id="A0ABD2LP19"/>